<comment type="caution">
    <text evidence="1">The sequence shown here is derived from an EMBL/GenBank/DDBJ whole genome shotgun (WGS) entry which is preliminary data.</text>
</comment>
<organism evidence="1 2">
    <name type="scientific">Diploscapter pachys</name>
    <dbReference type="NCBI Taxonomy" id="2018661"/>
    <lineage>
        <taxon>Eukaryota</taxon>
        <taxon>Metazoa</taxon>
        <taxon>Ecdysozoa</taxon>
        <taxon>Nematoda</taxon>
        <taxon>Chromadorea</taxon>
        <taxon>Rhabditida</taxon>
        <taxon>Rhabditina</taxon>
        <taxon>Rhabditomorpha</taxon>
        <taxon>Rhabditoidea</taxon>
        <taxon>Rhabditidae</taxon>
        <taxon>Diploscapter</taxon>
    </lineage>
</organism>
<sequence length="130" mass="15047">MAYLYNVKDPLTAEAACIAYYSIGNRSTQIDDDVQFYVEAINHANANLDPSKKTYVYRQFELGSPGILGKGFYWRGPQLDVSRIDRKLCQDRRPVYREPGKMAPMESRENEPLSNWNTFLKKDIKLYQLG</sequence>
<reference evidence="1 2" key="1">
    <citation type="journal article" date="2017" name="Curr. Biol.">
        <title>Genome architecture and evolution of a unichromosomal asexual nematode.</title>
        <authorList>
            <person name="Fradin H."/>
            <person name="Zegar C."/>
            <person name="Gutwein M."/>
            <person name="Lucas J."/>
            <person name="Kovtun M."/>
            <person name="Corcoran D."/>
            <person name="Baugh L.R."/>
            <person name="Kiontke K."/>
            <person name="Gunsalus K."/>
            <person name="Fitch D.H."/>
            <person name="Piano F."/>
        </authorList>
    </citation>
    <scope>NUCLEOTIDE SEQUENCE [LARGE SCALE GENOMIC DNA]</scope>
    <source>
        <strain evidence="1">PF1309</strain>
    </source>
</reference>
<evidence type="ECO:0000313" key="2">
    <source>
        <dbReference type="Proteomes" id="UP000218231"/>
    </source>
</evidence>
<dbReference type="AlphaFoldDB" id="A0A2A2L6H0"/>
<gene>
    <name evidence="1" type="ORF">WR25_05942</name>
</gene>
<keyword evidence="2" id="KW-1185">Reference proteome</keyword>
<proteinExistence type="predicted"/>
<dbReference type="Proteomes" id="UP000218231">
    <property type="component" value="Unassembled WGS sequence"/>
</dbReference>
<dbReference type="EMBL" id="LIAE01007109">
    <property type="protein sequence ID" value="PAV81856.1"/>
    <property type="molecule type" value="Genomic_DNA"/>
</dbReference>
<evidence type="ECO:0000313" key="1">
    <source>
        <dbReference type="EMBL" id="PAV81856.1"/>
    </source>
</evidence>
<accession>A0A2A2L6H0</accession>
<protein>
    <submittedName>
        <fullName evidence="1">Uncharacterized protein</fullName>
    </submittedName>
</protein>
<name>A0A2A2L6H0_9BILA</name>